<keyword evidence="8" id="KW-0378">Hydrolase</keyword>
<evidence type="ECO:0000256" key="14">
    <source>
        <dbReference type="PIRSR" id="PIRSR618044-2"/>
    </source>
</evidence>
<dbReference type="PANTHER" id="PTHR21581:SF6">
    <property type="entry name" value="TRAFFICKING PROTEIN PARTICLE COMPLEX SUBUNIT 12"/>
    <property type="match status" value="1"/>
</dbReference>
<reference evidence="19" key="1">
    <citation type="submission" date="2016-11" db="EMBL/GenBank/DDBJ databases">
        <authorList>
            <person name="Varghese N."/>
            <person name="Submissions S."/>
        </authorList>
    </citation>
    <scope>NUCLEOTIDE SEQUENCE [LARGE SCALE GENOMIC DNA]</scope>
    <source>
        <strain evidence="19">DSM 12395</strain>
    </source>
</reference>
<dbReference type="Gene3D" id="2.60.410.10">
    <property type="entry name" value="D-Ala-D-Ala carboxypeptidase, C-terminal domain"/>
    <property type="match status" value="1"/>
</dbReference>
<dbReference type="PRINTS" id="PR00725">
    <property type="entry name" value="DADACBPTASE1"/>
</dbReference>
<evidence type="ECO:0000313" key="18">
    <source>
        <dbReference type="EMBL" id="SHE32210.1"/>
    </source>
</evidence>
<dbReference type="SUPFAM" id="SSF56601">
    <property type="entry name" value="beta-lactamase/transpeptidase-like"/>
    <property type="match status" value="1"/>
</dbReference>
<feature type="active site" description="Acyl-ester intermediate" evidence="13">
    <location>
        <position position="69"/>
    </location>
</feature>
<proteinExistence type="inferred from homology"/>
<feature type="active site" evidence="13">
    <location>
        <position position="125"/>
    </location>
</feature>
<dbReference type="InterPro" id="IPR001967">
    <property type="entry name" value="Peptidase_S11_N"/>
</dbReference>
<dbReference type="AlphaFoldDB" id="A0A1M4SJ24"/>
<accession>A0A1M4SJ24</accession>
<comment type="catalytic activity">
    <reaction evidence="12">
        <text>Preferential cleavage: (Ac)2-L-Lys-D-Ala-|-D-Ala. Also transpeptidation of peptidyl-alanyl moieties that are N-acyl substituents of D-alanine.</text>
        <dbReference type="EC" id="3.4.16.4"/>
    </reaction>
</comment>
<dbReference type="UniPathway" id="UPA00219"/>
<feature type="signal peptide" evidence="16">
    <location>
        <begin position="1"/>
        <end position="28"/>
    </location>
</feature>
<dbReference type="GO" id="GO:0009002">
    <property type="term" value="F:serine-type D-Ala-D-Ala carboxypeptidase activity"/>
    <property type="evidence" value="ECO:0007669"/>
    <property type="project" value="UniProtKB-EC"/>
</dbReference>
<feature type="binding site" evidence="14">
    <location>
        <position position="247"/>
    </location>
    <ligand>
        <name>substrate</name>
    </ligand>
</feature>
<dbReference type="Gene3D" id="3.40.710.10">
    <property type="entry name" value="DD-peptidase/beta-lactamase superfamily"/>
    <property type="match status" value="1"/>
</dbReference>
<protein>
    <recommendedName>
        <fullName evidence="4">serine-type D-Ala-D-Ala carboxypeptidase</fullName>
        <ecNumber evidence="4">3.4.16.4</ecNumber>
    </recommendedName>
</protein>
<keyword evidence="5 18" id="KW-0121">Carboxypeptidase</keyword>
<keyword evidence="11" id="KW-0961">Cell wall biogenesis/degradation</keyword>
<feature type="chain" id="PRO_5039560963" description="serine-type D-Ala-D-Ala carboxypeptidase" evidence="16">
    <location>
        <begin position="29"/>
        <end position="393"/>
    </location>
</feature>
<dbReference type="GO" id="GO:0071555">
    <property type="term" value="P:cell wall organization"/>
    <property type="evidence" value="ECO:0007669"/>
    <property type="project" value="UniProtKB-KW"/>
</dbReference>
<evidence type="ECO:0000256" key="3">
    <source>
        <dbReference type="ARBA" id="ARBA00007164"/>
    </source>
</evidence>
<dbReference type="InterPro" id="IPR012907">
    <property type="entry name" value="Peptidase_S11_C"/>
</dbReference>
<evidence type="ECO:0000256" key="12">
    <source>
        <dbReference type="ARBA" id="ARBA00034000"/>
    </source>
</evidence>
<evidence type="ECO:0000256" key="6">
    <source>
        <dbReference type="ARBA" id="ARBA00022670"/>
    </source>
</evidence>
<evidence type="ECO:0000259" key="17">
    <source>
        <dbReference type="SMART" id="SM00936"/>
    </source>
</evidence>
<evidence type="ECO:0000256" key="1">
    <source>
        <dbReference type="ARBA" id="ARBA00003217"/>
    </source>
</evidence>
<evidence type="ECO:0000256" key="11">
    <source>
        <dbReference type="ARBA" id="ARBA00023316"/>
    </source>
</evidence>
<evidence type="ECO:0000256" key="4">
    <source>
        <dbReference type="ARBA" id="ARBA00012448"/>
    </source>
</evidence>
<evidence type="ECO:0000256" key="10">
    <source>
        <dbReference type="ARBA" id="ARBA00022984"/>
    </source>
</evidence>
<dbReference type="Pfam" id="PF07943">
    <property type="entry name" value="PBP5_C"/>
    <property type="match status" value="1"/>
</dbReference>
<dbReference type="EMBL" id="FQUY01000001">
    <property type="protein sequence ID" value="SHE32210.1"/>
    <property type="molecule type" value="Genomic_DNA"/>
</dbReference>
<dbReference type="GO" id="GO:0008360">
    <property type="term" value="P:regulation of cell shape"/>
    <property type="evidence" value="ECO:0007669"/>
    <property type="project" value="UniProtKB-KW"/>
</dbReference>
<evidence type="ECO:0000256" key="7">
    <source>
        <dbReference type="ARBA" id="ARBA00022729"/>
    </source>
</evidence>
<dbReference type="SMART" id="SM00936">
    <property type="entry name" value="PBP5_C"/>
    <property type="match status" value="1"/>
</dbReference>
<organism evidence="18 19">
    <name type="scientific">Desulforamulus putei DSM 12395</name>
    <dbReference type="NCBI Taxonomy" id="1121429"/>
    <lineage>
        <taxon>Bacteria</taxon>
        <taxon>Bacillati</taxon>
        <taxon>Bacillota</taxon>
        <taxon>Clostridia</taxon>
        <taxon>Eubacteriales</taxon>
        <taxon>Peptococcaceae</taxon>
        <taxon>Desulforamulus</taxon>
    </lineage>
</organism>
<dbReference type="SUPFAM" id="SSF69189">
    <property type="entry name" value="Penicillin-binding protein associated domain"/>
    <property type="match status" value="1"/>
</dbReference>
<evidence type="ECO:0000313" key="19">
    <source>
        <dbReference type="Proteomes" id="UP000184148"/>
    </source>
</evidence>
<feature type="active site" description="Proton acceptor" evidence="13">
    <location>
        <position position="72"/>
    </location>
</feature>
<dbReference type="InterPro" id="IPR037167">
    <property type="entry name" value="Peptidase_S11_C_sf"/>
</dbReference>
<evidence type="ECO:0000256" key="15">
    <source>
        <dbReference type="RuleBase" id="RU004016"/>
    </source>
</evidence>
<keyword evidence="10" id="KW-0573">Peptidoglycan synthesis</keyword>
<dbReference type="InterPro" id="IPR015956">
    <property type="entry name" value="Peniciliin-bd_prot_C_sf"/>
</dbReference>
<dbReference type="InterPro" id="IPR018044">
    <property type="entry name" value="Peptidase_S11"/>
</dbReference>
<dbReference type="InterPro" id="IPR012338">
    <property type="entry name" value="Beta-lactam/transpept-like"/>
</dbReference>
<comment type="pathway">
    <text evidence="2">Cell wall biogenesis; peptidoglycan biosynthesis.</text>
</comment>
<evidence type="ECO:0000256" key="9">
    <source>
        <dbReference type="ARBA" id="ARBA00022960"/>
    </source>
</evidence>
<name>A0A1M4SJ24_9FIRM</name>
<keyword evidence="6" id="KW-0645">Protease</keyword>
<dbReference type="STRING" id="1121429.SAMN02745133_00139"/>
<keyword evidence="19" id="KW-1185">Reference proteome</keyword>
<dbReference type="EC" id="3.4.16.4" evidence="4"/>
<gene>
    <name evidence="18" type="ORF">SAMN02745133_00139</name>
</gene>
<dbReference type="Proteomes" id="UP000184148">
    <property type="component" value="Unassembled WGS sequence"/>
</dbReference>
<dbReference type="PANTHER" id="PTHR21581">
    <property type="entry name" value="D-ALANYL-D-ALANINE CARBOXYPEPTIDASE"/>
    <property type="match status" value="1"/>
</dbReference>
<keyword evidence="9" id="KW-0133">Cell shape</keyword>
<feature type="domain" description="Peptidase S11 D-Ala-D-Ala carboxypeptidase A C-terminal" evidence="17">
    <location>
        <begin position="295"/>
        <end position="384"/>
    </location>
</feature>
<evidence type="ECO:0000256" key="13">
    <source>
        <dbReference type="PIRSR" id="PIRSR618044-1"/>
    </source>
</evidence>
<evidence type="ECO:0000256" key="2">
    <source>
        <dbReference type="ARBA" id="ARBA00004752"/>
    </source>
</evidence>
<dbReference type="Pfam" id="PF00768">
    <property type="entry name" value="Peptidase_S11"/>
    <property type="match status" value="1"/>
</dbReference>
<keyword evidence="7 16" id="KW-0732">Signal</keyword>
<dbReference type="GO" id="GO:0006508">
    <property type="term" value="P:proteolysis"/>
    <property type="evidence" value="ECO:0007669"/>
    <property type="project" value="UniProtKB-KW"/>
</dbReference>
<sequence>MILKKYKKYIVIILLFSCFNFLFPRTGAADPLPDGRPPKIKASAACLMDVATGQIYYEKEGDKRREPASLTKIMTAILAIEKGNLKDIVTVSKRAAAVSMGQDIGLRTGDRLYLEDLLKAALMYSANDSTVAIAEHIGGSHEMFVKMMNDKARALGMINTHYANTNGFHHPNHYTTANDLAILTSYALKNKTFAEFVKTQEATITWLPNGEDVKTAGDAKMKPIKQRVLHNTNRLLSSDFEGIDGVKTGTTPRAGNCLIASATREGRQLVAVILHSSNRWSDATGLLEYGFTEVKPVVLAEKDEVISELPVTDGVDKKVTLIAAQKTEAYVPRTNVDKVERRVNLAPIPTAPVEQGSKLGTATYFLNGKEIASVDLVANRHIERVSWFKRLFD</sequence>
<evidence type="ECO:0000256" key="5">
    <source>
        <dbReference type="ARBA" id="ARBA00022645"/>
    </source>
</evidence>
<dbReference type="GO" id="GO:0009252">
    <property type="term" value="P:peptidoglycan biosynthetic process"/>
    <property type="evidence" value="ECO:0007669"/>
    <property type="project" value="UniProtKB-UniPathway"/>
</dbReference>
<comment type="function">
    <text evidence="1">Removes C-terminal D-alanyl residues from sugar-peptide cell wall precursors.</text>
</comment>
<comment type="similarity">
    <text evidence="3 15">Belongs to the peptidase S11 family.</text>
</comment>
<evidence type="ECO:0000256" key="16">
    <source>
        <dbReference type="SAM" id="SignalP"/>
    </source>
</evidence>
<evidence type="ECO:0000256" key="8">
    <source>
        <dbReference type="ARBA" id="ARBA00022801"/>
    </source>
</evidence>